<reference evidence="6 7" key="1">
    <citation type="journal article" date="2020" name="Front. Microbiol.">
        <title>Design of Bacterial Strain-Specific qPCR Assays Using NGS Data and Publicly Available Resources and Its Application to Track Biocontrol Strains.</title>
        <authorList>
            <person name="Hernandez I."/>
            <person name="Sant C."/>
            <person name="Martinez R."/>
            <person name="Fernandez C."/>
        </authorList>
    </citation>
    <scope>NUCLEOTIDE SEQUENCE [LARGE SCALE GENOMIC DNA]</scope>
    <source>
        <strain evidence="6 7">B24</strain>
    </source>
</reference>
<name>A0A7D8ANI0_9MICO</name>
<dbReference type="EMBL" id="CP043732">
    <property type="protein sequence ID" value="QMU98648.1"/>
    <property type="molecule type" value="Genomic_DNA"/>
</dbReference>
<protein>
    <submittedName>
        <fullName evidence="6">Ribokinase</fullName>
    </submittedName>
</protein>
<dbReference type="PANTHER" id="PTHR10584">
    <property type="entry name" value="SUGAR KINASE"/>
    <property type="match status" value="1"/>
</dbReference>
<sequence length="297" mass="30266">MRVPRSPEAGETVAGGVLRVDHGGKGSNQAVAACRLGADARIITALGDDDAAAAARQLWADEGVEDHAVEIAGMSTMTGFIMVEPSGENRICIADGALSALHPEHIDAPLSGIGPGDVVLVSMEIPADAAERALRLGRERGAFIILNPAPMSEEVLPLLRLADIITPNRRELATMAASAEPGTADEVAGCCARARERTDYTGAMLVTLGADGAHLDDGDGGSASIEPVAVTDAVDTTGAGDAYSAALAVALHEGADVRQAARFAAAAGALAVTRDGVLPSLPHRDALDRLMNSGVKS</sequence>
<dbReference type="InterPro" id="IPR002173">
    <property type="entry name" value="Carboh/pur_kinase_PfkB_CS"/>
</dbReference>
<dbReference type="GO" id="GO:0005829">
    <property type="term" value="C:cytosol"/>
    <property type="evidence" value="ECO:0007669"/>
    <property type="project" value="TreeGrafter"/>
</dbReference>
<evidence type="ECO:0000259" key="5">
    <source>
        <dbReference type="Pfam" id="PF00294"/>
    </source>
</evidence>
<dbReference type="InterPro" id="IPR011611">
    <property type="entry name" value="PfkB_dom"/>
</dbReference>
<dbReference type="AlphaFoldDB" id="A0A7D8ANI0"/>
<keyword evidence="3 4" id="KW-0418">Kinase</keyword>
<gene>
    <name evidence="6" type="ORF">FVO59_07645</name>
</gene>
<organism evidence="6 7">
    <name type="scientific">Microbacterium esteraromaticum</name>
    <dbReference type="NCBI Taxonomy" id="57043"/>
    <lineage>
        <taxon>Bacteria</taxon>
        <taxon>Bacillati</taxon>
        <taxon>Actinomycetota</taxon>
        <taxon>Actinomycetes</taxon>
        <taxon>Micrococcales</taxon>
        <taxon>Microbacteriaceae</taxon>
        <taxon>Microbacterium</taxon>
    </lineage>
</organism>
<dbReference type="GO" id="GO:0016301">
    <property type="term" value="F:kinase activity"/>
    <property type="evidence" value="ECO:0007669"/>
    <property type="project" value="UniProtKB-KW"/>
</dbReference>
<feature type="domain" description="Carbohydrate kinase PfkB" evidence="5">
    <location>
        <begin position="9"/>
        <end position="283"/>
    </location>
</feature>
<dbReference type="PRINTS" id="PR00990">
    <property type="entry name" value="RIBOKINASE"/>
</dbReference>
<dbReference type="InterPro" id="IPR029056">
    <property type="entry name" value="Ribokinase-like"/>
</dbReference>
<dbReference type="Proteomes" id="UP000515708">
    <property type="component" value="Chromosome"/>
</dbReference>
<evidence type="ECO:0000256" key="4">
    <source>
        <dbReference type="RuleBase" id="RU003704"/>
    </source>
</evidence>
<keyword evidence="2 4" id="KW-0808">Transferase</keyword>
<dbReference type="Gene3D" id="3.40.1190.20">
    <property type="match status" value="1"/>
</dbReference>
<accession>A0A7D8ANI0</accession>
<dbReference type="PANTHER" id="PTHR10584:SF166">
    <property type="entry name" value="RIBOKINASE"/>
    <property type="match status" value="1"/>
</dbReference>
<evidence type="ECO:0000256" key="3">
    <source>
        <dbReference type="ARBA" id="ARBA00022777"/>
    </source>
</evidence>
<dbReference type="SUPFAM" id="SSF53613">
    <property type="entry name" value="Ribokinase-like"/>
    <property type="match status" value="1"/>
</dbReference>
<dbReference type="PROSITE" id="PS00584">
    <property type="entry name" value="PFKB_KINASES_2"/>
    <property type="match status" value="1"/>
</dbReference>
<dbReference type="InterPro" id="IPR002139">
    <property type="entry name" value="Ribo/fructo_kinase"/>
</dbReference>
<evidence type="ECO:0000256" key="2">
    <source>
        <dbReference type="ARBA" id="ARBA00022679"/>
    </source>
</evidence>
<evidence type="ECO:0000313" key="6">
    <source>
        <dbReference type="EMBL" id="QMU98648.1"/>
    </source>
</evidence>
<comment type="similarity">
    <text evidence="1 4">Belongs to the carbohydrate kinase PfkB family.</text>
</comment>
<dbReference type="Pfam" id="PF00294">
    <property type="entry name" value="PfkB"/>
    <property type="match status" value="1"/>
</dbReference>
<evidence type="ECO:0000256" key="1">
    <source>
        <dbReference type="ARBA" id="ARBA00010688"/>
    </source>
</evidence>
<proteinExistence type="inferred from homology"/>
<dbReference type="GO" id="GO:0006796">
    <property type="term" value="P:phosphate-containing compound metabolic process"/>
    <property type="evidence" value="ECO:0007669"/>
    <property type="project" value="UniProtKB-ARBA"/>
</dbReference>
<evidence type="ECO:0000313" key="7">
    <source>
        <dbReference type="Proteomes" id="UP000515708"/>
    </source>
</evidence>